<dbReference type="Proteomes" id="UP001461498">
    <property type="component" value="Unassembled WGS sequence"/>
</dbReference>
<evidence type="ECO:0000313" key="2">
    <source>
        <dbReference type="Proteomes" id="UP001461498"/>
    </source>
</evidence>
<reference evidence="1 2" key="1">
    <citation type="submission" date="2022-12" db="EMBL/GenBank/DDBJ databases">
        <title>Chromosome-level genome assembly of true bugs.</title>
        <authorList>
            <person name="Ma L."/>
            <person name="Li H."/>
        </authorList>
    </citation>
    <scope>NUCLEOTIDE SEQUENCE [LARGE SCALE GENOMIC DNA]</scope>
    <source>
        <strain evidence="1">Lab_2022b</strain>
    </source>
</reference>
<name>A0AAW1CWY0_9HEMI</name>
<evidence type="ECO:0000313" key="1">
    <source>
        <dbReference type="EMBL" id="KAK9502505.1"/>
    </source>
</evidence>
<sequence>MVDTKFAHLSCYVGNNVGPIDLKFLYNLCIAKLYRMQKVASEYVQYFLRYRPKFVTDTPGRRKHFYCIFGIRDH</sequence>
<protein>
    <submittedName>
        <fullName evidence="1">Uncharacterized protein</fullName>
    </submittedName>
</protein>
<dbReference type="EMBL" id="JAPXFL010000008">
    <property type="protein sequence ID" value="KAK9502505.1"/>
    <property type="molecule type" value="Genomic_DNA"/>
</dbReference>
<accession>A0AAW1CWY0</accession>
<dbReference type="AlphaFoldDB" id="A0AAW1CWY0"/>
<organism evidence="1 2">
    <name type="scientific">Rhynocoris fuscipes</name>
    <dbReference type="NCBI Taxonomy" id="488301"/>
    <lineage>
        <taxon>Eukaryota</taxon>
        <taxon>Metazoa</taxon>
        <taxon>Ecdysozoa</taxon>
        <taxon>Arthropoda</taxon>
        <taxon>Hexapoda</taxon>
        <taxon>Insecta</taxon>
        <taxon>Pterygota</taxon>
        <taxon>Neoptera</taxon>
        <taxon>Paraneoptera</taxon>
        <taxon>Hemiptera</taxon>
        <taxon>Heteroptera</taxon>
        <taxon>Panheteroptera</taxon>
        <taxon>Cimicomorpha</taxon>
        <taxon>Reduviidae</taxon>
        <taxon>Harpactorinae</taxon>
        <taxon>Harpactorini</taxon>
        <taxon>Rhynocoris</taxon>
    </lineage>
</organism>
<comment type="caution">
    <text evidence="1">The sequence shown here is derived from an EMBL/GenBank/DDBJ whole genome shotgun (WGS) entry which is preliminary data.</text>
</comment>
<keyword evidence="2" id="KW-1185">Reference proteome</keyword>
<gene>
    <name evidence="1" type="ORF">O3M35_011275</name>
</gene>
<proteinExistence type="predicted"/>